<keyword evidence="2" id="KW-1185">Reference proteome</keyword>
<proteinExistence type="predicted"/>
<accession>A0A8T1QMF3</accession>
<gene>
    <name evidence="1" type="ORF">CIPAW_05G238200</name>
</gene>
<name>A0A8T1QMF3_CARIL</name>
<evidence type="ECO:0000313" key="1">
    <source>
        <dbReference type="EMBL" id="KAG6655756.1"/>
    </source>
</evidence>
<dbReference type="AlphaFoldDB" id="A0A8T1QMF3"/>
<dbReference type="EMBL" id="CM031813">
    <property type="protein sequence ID" value="KAG6655756.1"/>
    <property type="molecule type" value="Genomic_DNA"/>
</dbReference>
<protein>
    <submittedName>
        <fullName evidence="1">Uncharacterized protein</fullName>
    </submittedName>
</protein>
<sequence length="30" mass="3368">MSKCNKKKECRTKRVIVHSGGSKSFSKICP</sequence>
<comment type="caution">
    <text evidence="1">The sequence shown here is derived from an EMBL/GenBank/DDBJ whole genome shotgun (WGS) entry which is preliminary data.</text>
</comment>
<dbReference type="Proteomes" id="UP000811609">
    <property type="component" value="Chromosome 5"/>
</dbReference>
<reference evidence="1" key="1">
    <citation type="submission" date="2020-12" db="EMBL/GenBank/DDBJ databases">
        <title>WGS assembly of Carya illinoinensis cv. Pawnee.</title>
        <authorList>
            <person name="Platts A."/>
            <person name="Shu S."/>
            <person name="Wright S."/>
            <person name="Barry K."/>
            <person name="Edger P."/>
            <person name="Pires J.C."/>
            <person name="Schmutz J."/>
        </authorList>
    </citation>
    <scope>NUCLEOTIDE SEQUENCE</scope>
    <source>
        <tissue evidence="1">Leaf</tissue>
    </source>
</reference>
<organism evidence="1 2">
    <name type="scientific">Carya illinoinensis</name>
    <name type="common">Pecan</name>
    <dbReference type="NCBI Taxonomy" id="32201"/>
    <lineage>
        <taxon>Eukaryota</taxon>
        <taxon>Viridiplantae</taxon>
        <taxon>Streptophyta</taxon>
        <taxon>Embryophyta</taxon>
        <taxon>Tracheophyta</taxon>
        <taxon>Spermatophyta</taxon>
        <taxon>Magnoliopsida</taxon>
        <taxon>eudicotyledons</taxon>
        <taxon>Gunneridae</taxon>
        <taxon>Pentapetalae</taxon>
        <taxon>rosids</taxon>
        <taxon>fabids</taxon>
        <taxon>Fagales</taxon>
        <taxon>Juglandaceae</taxon>
        <taxon>Carya</taxon>
    </lineage>
</organism>
<evidence type="ECO:0000313" key="2">
    <source>
        <dbReference type="Proteomes" id="UP000811609"/>
    </source>
</evidence>